<reference evidence="3 4" key="1">
    <citation type="submission" date="2020-08" db="EMBL/GenBank/DDBJ databases">
        <title>Genomic Encyclopedia of Type Strains, Phase IV (KMG-IV): sequencing the most valuable type-strain genomes for metagenomic binning, comparative biology and taxonomic classification.</title>
        <authorList>
            <person name="Goeker M."/>
        </authorList>
    </citation>
    <scope>NUCLEOTIDE SEQUENCE [LARGE SCALE GENOMIC DNA]</scope>
    <source>
        <strain evidence="3 4">DSM 21793</strain>
    </source>
</reference>
<accession>A0A840A2I2</accession>
<comment type="caution">
    <text evidence="3">The sequence shown here is derived from an EMBL/GenBank/DDBJ whole genome shotgun (WGS) entry which is preliminary data.</text>
</comment>
<dbReference type="SMART" id="SM00849">
    <property type="entry name" value="Lactamase_B"/>
    <property type="match status" value="1"/>
</dbReference>
<dbReference type="RefSeq" id="WP_183774023.1">
    <property type="nucleotide sequence ID" value="NZ_JACIDK010000004.1"/>
</dbReference>
<dbReference type="Proteomes" id="UP000530564">
    <property type="component" value="Unassembled WGS sequence"/>
</dbReference>
<dbReference type="PANTHER" id="PTHR46018:SF2">
    <property type="entry name" value="ZINC PHOSPHODIESTERASE ELAC PROTEIN 1"/>
    <property type="match status" value="1"/>
</dbReference>
<dbReference type="PANTHER" id="PTHR46018">
    <property type="entry name" value="ZINC PHOSPHODIESTERASE ELAC PROTEIN 1"/>
    <property type="match status" value="1"/>
</dbReference>
<keyword evidence="1 3" id="KW-0378">Hydrolase</keyword>
<dbReference type="Gene3D" id="3.60.15.10">
    <property type="entry name" value="Ribonuclease Z/Hydroxyacylglutathione hydrolase-like"/>
    <property type="match status" value="1"/>
</dbReference>
<sequence>MARGWKIGLAVLAAVVVAGGAAFALRGQIAVAAMERIFDKAMAPDPYADLPDGLHVGLCGSGSPMPDPGRAGPCTVVLAGRQLFVIDAGAGGTKNLALMNLPPGMVDAVLLSHLHSDHIDDLGELMLQRWAGGGRDAPVPIYGPLGVDKVVAGFQDAYLIDRGYRIAHHGEKVTPPSGFGGIARPFEAPRNGPDVVLIETPDLKVTAFPVEHAPVEPAVGYKFVYKGRSVVVSGDTAVSARVEAASKDVDVLVHEALAPNLVAIQNRAATQHGRANLAAITHDILSYHTAPEDAARIAQRSGARYLLLTHIIPPLPVRALEGPFLGDSRKLYSGQLRVGHDGDLISLPAGTDDIRYTNRLTIFQ</sequence>
<dbReference type="InterPro" id="IPR044094">
    <property type="entry name" value="AtsA-like_MBL-fold"/>
</dbReference>
<feature type="domain" description="Metallo-beta-lactamase" evidence="2">
    <location>
        <begin position="71"/>
        <end position="282"/>
    </location>
</feature>
<dbReference type="EMBL" id="JACIDK010000004">
    <property type="protein sequence ID" value="MBB3892189.1"/>
    <property type="molecule type" value="Genomic_DNA"/>
</dbReference>
<organism evidence="3 4">
    <name type="scientific">Phenylobacterium haematophilum</name>
    <dbReference type="NCBI Taxonomy" id="98513"/>
    <lineage>
        <taxon>Bacteria</taxon>
        <taxon>Pseudomonadati</taxon>
        <taxon>Pseudomonadota</taxon>
        <taxon>Alphaproteobacteria</taxon>
        <taxon>Caulobacterales</taxon>
        <taxon>Caulobacteraceae</taxon>
        <taxon>Phenylobacterium</taxon>
    </lineage>
</organism>
<dbReference type="InterPro" id="IPR001279">
    <property type="entry name" value="Metallo-B-lactamas"/>
</dbReference>
<dbReference type="Pfam" id="PF12706">
    <property type="entry name" value="Lactamase_B_2"/>
    <property type="match status" value="1"/>
</dbReference>
<dbReference type="EC" id="3.1.26.11" evidence="3"/>
<keyword evidence="4" id="KW-1185">Reference proteome</keyword>
<name>A0A840A2I2_9CAUL</name>
<evidence type="ECO:0000313" key="4">
    <source>
        <dbReference type="Proteomes" id="UP000530564"/>
    </source>
</evidence>
<dbReference type="CDD" id="cd07719">
    <property type="entry name" value="arylsulfatase_AtsA-like_MBL-fold"/>
    <property type="match status" value="1"/>
</dbReference>
<proteinExistence type="predicted"/>
<evidence type="ECO:0000259" key="2">
    <source>
        <dbReference type="SMART" id="SM00849"/>
    </source>
</evidence>
<gene>
    <name evidence="3" type="ORF">GGQ61_002922</name>
</gene>
<evidence type="ECO:0000256" key="1">
    <source>
        <dbReference type="ARBA" id="ARBA00022801"/>
    </source>
</evidence>
<dbReference type="GO" id="GO:0042781">
    <property type="term" value="F:3'-tRNA processing endoribonuclease activity"/>
    <property type="evidence" value="ECO:0007669"/>
    <property type="project" value="UniProtKB-EC"/>
</dbReference>
<protein>
    <submittedName>
        <fullName evidence="3">Ribonuclease Z</fullName>
        <ecNumber evidence="3">3.1.26.11</ecNumber>
    </submittedName>
</protein>
<dbReference type="InterPro" id="IPR036866">
    <property type="entry name" value="RibonucZ/Hydroxyglut_hydro"/>
</dbReference>
<evidence type="ECO:0000313" key="3">
    <source>
        <dbReference type="EMBL" id="MBB3892189.1"/>
    </source>
</evidence>
<dbReference type="SUPFAM" id="SSF56281">
    <property type="entry name" value="Metallo-hydrolase/oxidoreductase"/>
    <property type="match status" value="1"/>
</dbReference>
<dbReference type="AlphaFoldDB" id="A0A840A2I2"/>